<organism evidence="2 3">
    <name type="scientific">Microcystis panniformis FACHB-1757</name>
    <dbReference type="NCBI Taxonomy" id="1638788"/>
    <lineage>
        <taxon>Bacteria</taxon>
        <taxon>Bacillati</taxon>
        <taxon>Cyanobacteriota</taxon>
        <taxon>Cyanophyceae</taxon>
        <taxon>Oscillatoriophycideae</taxon>
        <taxon>Chroococcales</taxon>
        <taxon>Microcystaceae</taxon>
        <taxon>Microcystis</taxon>
    </lineage>
</organism>
<dbReference type="EMBL" id="CP011339">
    <property type="protein sequence ID" value="AKV65830.1"/>
    <property type="molecule type" value="Genomic_DNA"/>
</dbReference>
<dbReference type="PATRIC" id="fig|1638788.3.peg.618"/>
<dbReference type="AlphaFoldDB" id="A0A0K1RVJ6"/>
<dbReference type="Pfam" id="PF14261">
    <property type="entry name" value="DUF4351"/>
    <property type="match status" value="1"/>
</dbReference>
<reference evidence="2 3" key="1">
    <citation type="journal article" date="2016" name="Stand. Genomic Sci.">
        <title>Complete genome sequence and genomic characterization of Microcystis panniformis FACHB 1757 by third-generation sequencing.</title>
        <authorList>
            <person name="Zhang J.Y."/>
            <person name="Guan R."/>
            <person name="Zhang H.J."/>
            <person name="Li H."/>
            <person name="Xiao P."/>
            <person name="Yu G.L."/>
            <person name="Du L."/>
            <person name="Cao D.M."/>
            <person name="Zhu B.C."/>
            <person name="Li R.H."/>
            <person name="Lu Z.H."/>
        </authorList>
    </citation>
    <scope>NUCLEOTIDE SEQUENCE [LARGE SCALE GENOMIC DNA]</scope>
    <source>
        <strain evidence="2 3">FACHB-1757</strain>
    </source>
</reference>
<name>A0A0K1RVJ6_9CHRO</name>
<dbReference type="KEGG" id="mpk:VL20_615"/>
<keyword evidence="3" id="KW-1185">Reference proteome</keyword>
<dbReference type="PANTHER" id="PTHR35586">
    <property type="entry name" value="SLL1691 PROTEIN"/>
    <property type="match status" value="1"/>
</dbReference>
<proteinExistence type="predicted"/>
<accession>A0A0K1RVJ6</accession>
<protein>
    <submittedName>
        <fullName evidence="2">Cytoplasmic protein</fullName>
    </submittedName>
</protein>
<evidence type="ECO:0000259" key="1">
    <source>
        <dbReference type="Pfam" id="PF14261"/>
    </source>
</evidence>
<gene>
    <name evidence="2" type="ORF">VL20_615</name>
</gene>
<feature type="domain" description="DUF4351" evidence="1">
    <location>
        <begin position="284"/>
        <end position="337"/>
    </location>
</feature>
<evidence type="ECO:0000313" key="2">
    <source>
        <dbReference type="EMBL" id="AKV65830.1"/>
    </source>
</evidence>
<dbReference type="Proteomes" id="UP000068167">
    <property type="component" value="Chromosome"/>
</dbReference>
<evidence type="ECO:0000313" key="3">
    <source>
        <dbReference type="Proteomes" id="UP000068167"/>
    </source>
</evidence>
<dbReference type="PANTHER" id="PTHR35586:SF1">
    <property type="entry name" value="SLL1691 PROTEIN"/>
    <property type="match status" value="1"/>
</dbReference>
<sequence length="342" mass="40065">MTNNIDHDRLFKELISTFFVEFIELFFPQLMDYLDRDSITFLDKEVFTDVTEGERYESDLVAQVKFRGKESFFLIHVEAQESSRKWFNRRMFTYFARFHEKFVLPIYPIVIFSYSQPKKEAISQYVVDFTDFKVLEFNYQVVQLNRLNWRDFLNQQNPVASALMAKMNIAEKERAKVKAECLRLLITLRLNPAKMQLISGFIDTYLNLNPVEEIQFQEEISTFSEPVQEGVMQITTSWMRQGIELGIEQGIERGIEQGIEQGIERGIEQGIERGIEQGIEQGIEREKTLILRQLKRKLGEINSSLETKIMELSIDDVEVLGEALFDFSTVEDLINWLNTLTA</sequence>
<dbReference type="InterPro" id="IPR025587">
    <property type="entry name" value="DUF4351"/>
</dbReference>
<dbReference type="RefSeq" id="WP_052275511.1">
    <property type="nucleotide sequence ID" value="NZ_CP011339.1"/>
</dbReference>